<dbReference type="AlphaFoldDB" id="A0A9N9LWM0"/>
<feature type="chain" id="PRO_5040157483" evidence="1">
    <location>
        <begin position="19"/>
        <end position="115"/>
    </location>
</feature>
<dbReference type="Proteomes" id="UP000701801">
    <property type="component" value="Unassembled WGS sequence"/>
</dbReference>
<reference evidence="2" key="1">
    <citation type="submission" date="2021-07" db="EMBL/GenBank/DDBJ databases">
        <authorList>
            <person name="Durling M."/>
        </authorList>
    </citation>
    <scope>NUCLEOTIDE SEQUENCE</scope>
</reference>
<comment type="caution">
    <text evidence="2">The sequence shown here is derived from an EMBL/GenBank/DDBJ whole genome shotgun (WGS) entry which is preliminary data.</text>
</comment>
<sequence length="115" mass="12748">MQFRNLLVIAALATSVSAAGYSWAYCQNIPEGRDDSTATNAVCDVFRNQLDCSDCKIQQALLDPDGITKCISSGKMIDPNEVSGFYLRVRSGNWSGKLVEREEREKKEGEECYNG</sequence>
<protein>
    <submittedName>
        <fullName evidence="2">Uncharacterized protein</fullName>
    </submittedName>
</protein>
<feature type="signal peptide" evidence="1">
    <location>
        <begin position="1"/>
        <end position="18"/>
    </location>
</feature>
<keyword evidence="1" id="KW-0732">Signal</keyword>
<organism evidence="2 3">
    <name type="scientific">Hymenoscyphus albidus</name>
    <dbReference type="NCBI Taxonomy" id="595503"/>
    <lineage>
        <taxon>Eukaryota</taxon>
        <taxon>Fungi</taxon>
        <taxon>Dikarya</taxon>
        <taxon>Ascomycota</taxon>
        <taxon>Pezizomycotina</taxon>
        <taxon>Leotiomycetes</taxon>
        <taxon>Helotiales</taxon>
        <taxon>Helotiaceae</taxon>
        <taxon>Hymenoscyphus</taxon>
    </lineage>
</organism>
<name>A0A9N9LWM0_9HELO</name>
<gene>
    <name evidence="2" type="ORF">HYALB_00002625</name>
</gene>
<evidence type="ECO:0000313" key="2">
    <source>
        <dbReference type="EMBL" id="CAG8979852.1"/>
    </source>
</evidence>
<keyword evidence="3" id="KW-1185">Reference proteome</keyword>
<dbReference type="EMBL" id="CAJVRM010000340">
    <property type="protein sequence ID" value="CAG8979852.1"/>
    <property type="molecule type" value="Genomic_DNA"/>
</dbReference>
<proteinExistence type="predicted"/>
<evidence type="ECO:0000256" key="1">
    <source>
        <dbReference type="SAM" id="SignalP"/>
    </source>
</evidence>
<evidence type="ECO:0000313" key="3">
    <source>
        <dbReference type="Proteomes" id="UP000701801"/>
    </source>
</evidence>
<accession>A0A9N9LWM0</accession>
<dbReference type="OrthoDB" id="10377405at2759"/>